<dbReference type="AlphaFoldDB" id="A0A127JRN2"/>
<evidence type="ECO:0000313" key="2">
    <source>
        <dbReference type="Proteomes" id="UP000070433"/>
    </source>
</evidence>
<proteinExistence type="predicted"/>
<evidence type="ECO:0000313" key="1">
    <source>
        <dbReference type="EMBL" id="AMO22631.1"/>
    </source>
</evidence>
<evidence type="ECO:0008006" key="3">
    <source>
        <dbReference type="Google" id="ProtNLM"/>
    </source>
</evidence>
<keyword evidence="2" id="KW-1185">Reference proteome</keyword>
<name>A0A127JRN2_9BURK</name>
<protein>
    <recommendedName>
        <fullName evidence="3">Neutral/alkaline non-lysosomal ceramidase N-terminal domain-containing protein</fullName>
    </recommendedName>
</protein>
<gene>
    <name evidence="1" type="ORF">UC35_06710</name>
</gene>
<sequence length="596" mass="63085">MNGGRAYLASAPGWPAASKLNPDNPGVFVPAWDQGVINVGNGNSDGSWVHDDIRVTAVAMERDGKRLILITNNTYMILKADVDEISQRIHAALPTKWADAEVLISSSHNHHGPETAFGPNPKWFEMAAGQFVKAAVAAAAAVEPATASVANGVHNYGTFDQRDPLIYDNRLNVLAFDSSATGRSIATMVQWNSHPETTLGWTPPAPAGLTEACATKGWTGSKCTTKDRYFTGDFVGVLETRLKASRGGEVAYFNGALGVLASPLHASTWVVDKDHPVGNGTTVPAGAVPLATCTKTNQYECQSFAKTESVGNELANAVTALLATRRVTPFQTITVRKQEFYSRLTNLGFRALIATGGLGWKPMPSYNCTGKPFTDANCVAAAATETVSDPVLTPAMGLRLSKGDVLKSRVAHVSFGDVGMLFVPGELPGELVVGLPSDFTTASSKYFTAPAEHVAADKFAIPGNYLSLVKEPVTFFVGLGTDELGYFVPASDYRLQCHAISLSAVPGASCADLAARGVIESPTWIGGLKCQKVFDDPAFFAALGADGPAVKAICYYGQVVGSQIAKPAGHYEETNAAGWDLVDDLWAATVKMFATK</sequence>
<accession>A0A127JRN2</accession>
<organism evidence="1 2">
    <name type="scientific">Ramlibacter tataouinensis</name>
    <dbReference type="NCBI Taxonomy" id="94132"/>
    <lineage>
        <taxon>Bacteria</taxon>
        <taxon>Pseudomonadati</taxon>
        <taxon>Pseudomonadota</taxon>
        <taxon>Betaproteobacteria</taxon>
        <taxon>Burkholderiales</taxon>
        <taxon>Comamonadaceae</taxon>
        <taxon>Ramlibacter</taxon>
    </lineage>
</organism>
<dbReference type="Proteomes" id="UP000070433">
    <property type="component" value="Chromosome"/>
</dbReference>
<reference evidence="1 2" key="1">
    <citation type="journal article" date="2014" name="Int. J. Syst. Evol. Microbiol.">
        <title>Ramlibacter solisilvae sp. nov., isolated from forest soil, and emended description of the genus Ramlibacter.</title>
        <authorList>
            <person name="Lee H.J."/>
            <person name="Lee S.H."/>
            <person name="Lee S.S."/>
            <person name="Lee J.S."/>
            <person name="Kim Y."/>
            <person name="Kim S.C."/>
            <person name="Jeon C.O."/>
        </authorList>
    </citation>
    <scope>NUCLEOTIDE SEQUENCE [LARGE SCALE GENOMIC DNA]</scope>
    <source>
        <strain evidence="1 2">5-10</strain>
    </source>
</reference>
<dbReference type="EMBL" id="CP010951">
    <property type="protein sequence ID" value="AMO22631.1"/>
    <property type="molecule type" value="Genomic_DNA"/>
</dbReference>